<organism evidence="1 2">
    <name type="scientific">Lithospermum erythrorhizon</name>
    <name type="common">Purple gromwell</name>
    <name type="synonym">Lithospermum officinale var. erythrorhizon</name>
    <dbReference type="NCBI Taxonomy" id="34254"/>
    <lineage>
        <taxon>Eukaryota</taxon>
        <taxon>Viridiplantae</taxon>
        <taxon>Streptophyta</taxon>
        <taxon>Embryophyta</taxon>
        <taxon>Tracheophyta</taxon>
        <taxon>Spermatophyta</taxon>
        <taxon>Magnoliopsida</taxon>
        <taxon>eudicotyledons</taxon>
        <taxon>Gunneridae</taxon>
        <taxon>Pentapetalae</taxon>
        <taxon>asterids</taxon>
        <taxon>lamiids</taxon>
        <taxon>Boraginales</taxon>
        <taxon>Boraginaceae</taxon>
        <taxon>Boraginoideae</taxon>
        <taxon>Lithospermeae</taxon>
        <taxon>Lithospermum</taxon>
    </lineage>
</organism>
<protein>
    <submittedName>
        <fullName evidence="1">Uncharacterized protein</fullName>
    </submittedName>
</protein>
<sequence length="155" mass="17973">MPFLFITSSTGNHPWSSLHTTKDIFLGMFWCQRTECRADGWRWLDGRTYCYPDMLNFVEVRNDYTVYIPDPPNKRITTCTDLKEISRSLKYMVIGLVNKECISPVPTTVGSNKVMECGNFDILRKYAFYITLNPVIYNMDECLSISGQNLVHMES</sequence>
<evidence type="ECO:0000313" key="2">
    <source>
        <dbReference type="Proteomes" id="UP001454036"/>
    </source>
</evidence>
<evidence type="ECO:0000313" key="1">
    <source>
        <dbReference type="EMBL" id="GAA0164294.1"/>
    </source>
</evidence>
<dbReference type="Proteomes" id="UP001454036">
    <property type="component" value="Unassembled WGS sequence"/>
</dbReference>
<accession>A0AAV3QJU3</accession>
<name>A0AAV3QJU3_LITER</name>
<dbReference type="AlphaFoldDB" id="A0AAV3QJU3"/>
<dbReference type="EMBL" id="BAABME010037461">
    <property type="protein sequence ID" value="GAA0164294.1"/>
    <property type="molecule type" value="Genomic_DNA"/>
</dbReference>
<proteinExistence type="predicted"/>
<reference evidence="1 2" key="1">
    <citation type="submission" date="2024-01" db="EMBL/GenBank/DDBJ databases">
        <title>The complete chloroplast genome sequence of Lithospermum erythrorhizon: insights into the phylogenetic relationship among Boraginaceae species and the maternal lineages of purple gromwells.</title>
        <authorList>
            <person name="Okada T."/>
            <person name="Watanabe K."/>
        </authorList>
    </citation>
    <scope>NUCLEOTIDE SEQUENCE [LARGE SCALE GENOMIC DNA]</scope>
</reference>
<gene>
    <name evidence="1" type="ORF">LIER_43676</name>
</gene>
<keyword evidence="2" id="KW-1185">Reference proteome</keyword>
<comment type="caution">
    <text evidence="1">The sequence shown here is derived from an EMBL/GenBank/DDBJ whole genome shotgun (WGS) entry which is preliminary data.</text>
</comment>